<dbReference type="PANTHER" id="PTHR34107:SF4">
    <property type="entry name" value="SLL1222 PROTEIN"/>
    <property type="match status" value="1"/>
</dbReference>
<reference evidence="2" key="1">
    <citation type="submission" date="2022-06" db="EMBL/GenBank/DDBJ databases">
        <title>Aquibacillus sp. a new bacterium isolated from soil saline samples.</title>
        <authorList>
            <person name="Galisteo C."/>
            <person name="De La Haba R."/>
            <person name="Sanchez-Porro C."/>
            <person name="Ventosa A."/>
        </authorList>
    </citation>
    <scope>NUCLEOTIDE SEQUENCE</scope>
    <source>
        <strain evidence="2">JCM 12387</strain>
    </source>
</reference>
<dbReference type="CDD" id="cd06260">
    <property type="entry name" value="DUF820-like"/>
    <property type="match status" value="1"/>
</dbReference>
<dbReference type="InterPro" id="IPR012296">
    <property type="entry name" value="Nuclease_put_TT1808"/>
</dbReference>
<comment type="caution">
    <text evidence="2">The sequence shown here is derived from an EMBL/GenBank/DDBJ whole genome shotgun (WGS) entry which is preliminary data.</text>
</comment>
<protein>
    <submittedName>
        <fullName evidence="2">Uma2 family endonuclease</fullName>
    </submittedName>
</protein>
<organism evidence="2 3">
    <name type="scientific">Aquibacillus koreensis</name>
    <dbReference type="NCBI Taxonomy" id="279446"/>
    <lineage>
        <taxon>Bacteria</taxon>
        <taxon>Bacillati</taxon>
        <taxon>Bacillota</taxon>
        <taxon>Bacilli</taxon>
        <taxon>Bacillales</taxon>
        <taxon>Bacillaceae</taxon>
        <taxon>Aquibacillus</taxon>
    </lineage>
</organism>
<dbReference type="Proteomes" id="UP001145072">
    <property type="component" value="Unassembled WGS sequence"/>
</dbReference>
<accession>A0A9X3WJW5</accession>
<evidence type="ECO:0000313" key="3">
    <source>
        <dbReference type="Proteomes" id="UP001145072"/>
    </source>
</evidence>
<evidence type="ECO:0000259" key="1">
    <source>
        <dbReference type="Pfam" id="PF05685"/>
    </source>
</evidence>
<dbReference type="RefSeq" id="WP_259870251.1">
    <property type="nucleotide sequence ID" value="NZ_JAMQJZ010000011.1"/>
</dbReference>
<dbReference type="Gene3D" id="3.90.1570.10">
    <property type="entry name" value="tt1808, chain A"/>
    <property type="match status" value="1"/>
</dbReference>
<dbReference type="SUPFAM" id="SSF52980">
    <property type="entry name" value="Restriction endonuclease-like"/>
    <property type="match status" value="1"/>
</dbReference>
<dbReference type="PANTHER" id="PTHR34107">
    <property type="entry name" value="SLL0198 PROTEIN-RELATED"/>
    <property type="match status" value="1"/>
</dbReference>
<sequence>MTLINVRYSTYEEFESERKNTDERLEFIDGVIYMSPSPDIKHQEISSYLHAQLYNLLRGSKCKVFAAPTDVVFNNVNNDEKKKVVPDLFVACNQDNFTENEYVGAPVFIIEILSPSSKSHDMITKLNLYMNFGVKEYWIVDPMESHIMVYFLDKDLEIQFNLVNLGEDVISNLFKEFKINTSELFNPS</sequence>
<keyword evidence="2" id="KW-0255">Endonuclease</keyword>
<dbReference type="GO" id="GO:0004519">
    <property type="term" value="F:endonuclease activity"/>
    <property type="evidence" value="ECO:0007669"/>
    <property type="project" value="UniProtKB-KW"/>
</dbReference>
<dbReference type="InterPro" id="IPR011335">
    <property type="entry name" value="Restrct_endonuc-II-like"/>
</dbReference>
<keyword evidence="2" id="KW-0378">Hydrolase</keyword>
<name>A0A9X3WJW5_9BACI</name>
<gene>
    <name evidence="2" type="ORF">NC661_13680</name>
</gene>
<evidence type="ECO:0000313" key="2">
    <source>
        <dbReference type="EMBL" id="MDC3421422.1"/>
    </source>
</evidence>
<proteinExistence type="predicted"/>
<dbReference type="InterPro" id="IPR008538">
    <property type="entry name" value="Uma2"/>
</dbReference>
<dbReference type="EMBL" id="JAMQJZ010000011">
    <property type="protein sequence ID" value="MDC3421422.1"/>
    <property type="molecule type" value="Genomic_DNA"/>
</dbReference>
<keyword evidence="3" id="KW-1185">Reference proteome</keyword>
<dbReference type="AlphaFoldDB" id="A0A9X3WJW5"/>
<dbReference type="Pfam" id="PF05685">
    <property type="entry name" value="Uma2"/>
    <property type="match status" value="1"/>
</dbReference>
<feature type="domain" description="Putative restriction endonuclease" evidence="1">
    <location>
        <begin position="11"/>
        <end position="179"/>
    </location>
</feature>
<keyword evidence="2" id="KW-0540">Nuclease</keyword>